<gene>
    <name evidence="2" type="ORF">FA14DRAFT_152486</name>
</gene>
<evidence type="ECO:0000313" key="2">
    <source>
        <dbReference type="EMBL" id="PWN37074.1"/>
    </source>
</evidence>
<reference evidence="2 3" key="1">
    <citation type="journal article" date="2018" name="Mol. Biol. Evol.">
        <title>Broad Genomic Sampling Reveals a Smut Pathogenic Ancestry of the Fungal Clade Ustilaginomycotina.</title>
        <authorList>
            <person name="Kijpornyongpan T."/>
            <person name="Mondo S.J."/>
            <person name="Barry K."/>
            <person name="Sandor L."/>
            <person name="Lee J."/>
            <person name="Lipzen A."/>
            <person name="Pangilinan J."/>
            <person name="LaButti K."/>
            <person name="Hainaut M."/>
            <person name="Henrissat B."/>
            <person name="Grigoriev I.V."/>
            <person name="Spatafora J.W."/>
            <person name="Aime M.C."/>
        </authorList>
    </citation>
    <scope>NUCLEOTIDE SEQUENCE [LARGE SCALE GENOMIC DNA]</scope>
    <source>
        <strain evidence="2 3">MCA 3882</strain>
    </source>
</reference>
<dbReference type="InParanoid" id="A0A316VIJ4"/>
<feature type="region of interest" description="Disordered" evidence="1">
    <location>
        <begin position="1"/>
        <end position="53"/>
    </location>
</feature>
<feature type="compositionally biased region" description="Polar residues" evidence="1">
    <location>
        <begin position="112"/>
        <end position="148"/>
    </location>
</feature>
<dbReference type="EMBL" id="KZ819602">
    <property type="protein sequence ID" value="PWN37074.1"/>
    <property type="molecule type" value="Genomic_DNA"/>
</dbReference>
<evidence type="ECO:0000313" key="3">
    <source>
        <dbReference type="Proteomes" id="UP000245771"/>
    </source>
</evidence>
<sequence>MVNSNPTIIDDTHKENAMHANQIYSSSSHVKPTSQDDVERLKPTKSQVQARKRRVLCELTDAEIQARSTPCNEEVIESQPTQSDSTTQQSSETSSLSKESHSLFKAARQARQKQSIMSKHTGSKPITNSKGSTSDKATSLQKPQRNLR</sequence>
<protein>
    <submittedName>
        <fullName evidence="2">Uncharacterized protein</fullName>
    </submittedName>
</protein>
<name>A0A316VIJ4_9BASI</name>
<dbReference type="AlphaFoldDB" id="A0A316VIJ4"/>
<feature type="compositionally biased region" description="Low complexity" evidence="1">
    <location>
        <begin position="77"/>
        <end position="97"/>
    </location>
</feature>
<proteinExistence type="predicted"/>
<dbReference type="GeneID" id="37019316"/>
<dbReference type="RefSeq" id="XP_025357376.1">
    <property type="nucleotide sequence ID" value="XM_025497535.1"/>
</dbReference>
<evidence type="ECO:0000256" key="1">
    <source>
        <dbReference type="SAM" id="MobiDB-lite"/>
    </source>
</evidence>
<organism evidence="2 3">
    <name type="scientific">Meira miltonrushii</name>
    <dbReference type="NCBI Taxonomy" id="1280837"/>
    <lineage>
        <taxon>Eukaryota</taxon>
        <taxon>Fungi</taxon>
        <taxon>Dikarya</taxon>
        <taxon>Basidiomycota</taxon>
        <taxon>Ustilaginomycotina</taxon>
        <taxon>Exobasidiomycetes</taxon>
        <taxon>Exobasidiales</taxon>
        <taxon>Brachybasidiaceae</taxon>
        <taxon>Meira</taxon>
    </lineage>
</organism>
<accession>A0A316VIJ4</accession>
<feature type="region of interest" description="Disordered" evidence="1">
    <location>
        <begin position="66"/>
        <end position="148"/>
    </location>
</feature>
<feature type="compositionally biased region" description="Polar residues" evidence="1">
    <location>
        <begin position="22"/>
        <end position="35"/>
    </location>
</feature>
<dbReference type="Proteomes" id="UP000245771">
    <property type="component" value="Unassembled WGS sequence"/>
</dbReference>
<keyword evidence="3" id="KW-1185">Reference proteome</keyword>